<accession>A0A2R8B5E8</accession>
<name>A0A2R8B5E8_9RHOB</name>
<organism evidence="2 3">
    <name type="scientific">Albidovulum aquaemixtae</name>
    <dbReference type="NCBI Taxonomy" id="1542388"/>
    <lineage>
        <taxon>Bacteria</taxon>
        <taxon>Pseudomonadati</taxon>
        <taxon>Pseudomonadota</taxon>
        <taxon>Alphaproteobacteria</taxon>
        <taxon>Rhodobacterales</taxon>
        <taxon>Paracoccaceae</taxon>
        <taxon>Albidovulum</taxon>
    </lineage>
</organism>
<gene>
    <name evidence="2" type="ORF">DEA8626_01361</name>
</gene>
<dbReference type="AlphaFoldDB" id="A0A2R8B5E8"/>
<dbReference type="Proteomes" id="UP000244924">
    <property type="component" value="Unassembled WGS sequence"/>
</dbReference>
<feature type="chain" id="PRO_5015334473" evidence="1">
    <location>
        <begin position="22"/>
        <end position="160"/>
    </location>
</feature>
<reference evidence="2 3" key="1">
    <citation type="submission" date="2018-03" db="EMBL/GenBank/DDBJ databases">
        <authorList>
            <person name="Keele B.F."/>
        </authorList>
    </citation>
    <scope>NUCLEOTIDE SEQUENCE [LARGE SCALE GENOMIC DNA]</scope>
    <source>
        <strain evidence="2 3">CECT 8626</strain>
    </source>
</reference>
<dbReference type="OrthoDB" id="7862633at2"/>
<evidence type="ECO:0000313" key="2">
    <source>
        <dbReference type="EMBL" id="SPH17834.1"/>
    </source>
</evidence>
<evidence type="ECO:0000256" key="1">
    <source>
        <dbReference type="SAM" id="SignalP"/>
    </source>
</evidence>
<evidence type="ECO:0000313" key="3">
    <source>
        <dbReference type="Proteomes" id="UP000244924"/>
    </source>
</evidence>
<proteinExistence type="predicted"/>
<protein>
    <submittedName>
        <fullName evidence="2">Uncharacterized protein</fullName>
    </submittedName>
</protein>
<keyword evidence="1" id="KW-0732">Signal</keyword>
<dbReference type="EMBL" id="OMOQ01000001">
    <property type="protein sequence ID" value="SPH17834.1"/>
    <property type="molecule type" value="Genomic_DNA"/>
</dbReference>
<keyword evidence="3" id="KW-1185">Reference proteome</keyword>
<sequence length="160" mass="15980">MKSILCLSTALSFAAATAALAEQTYSNNGVGTAQATSTMHEIAEGHVLVEIESSYSNIAPEDESNPLNGATGPCFGSMEIMAPNISGAGHCVYTDADGDIAIIAWNADTLGEGGATGGEWSLTGGNGKYAGGSGGGRYDVVTDAATGAQTNTVTGEITLP</sequence>
<dbReference type="RefSeq" id="WP_146188839.1">
    <property type="nucleotide sequence ID" value="NZ_OMOQ01000001.1"/>
</dbReference>
<feature type="signal peptide" evidence="1">
    <location>
        <begin position="1"/>
        <end position="21"/>
    </location>
</feature>